<dbReference type="PANTHER" id="PTHR10000:SF8">
    <property type="entry name" value="HAD SUPERFAMILY HYDROLASE-LIKE, TYPE 3"/>
    <property type="match status" value="1"/>
</dbReference>
<dbReference type="Gene3D" id="3.30.1240.10">
    <property type="match status" value="1"/>
</dbReference>
<dbReference type="KEGG" id="dto:TOL2_C11090"/>
<dbReference type="PANTHER" id="PTHR10000">
    <property type="entry name" value="PHOSPHOSERINE PHOSPHATASE"/>
    <property type="match status" value="1"/>
</dbReference>
<dbReference type="GO" id="GO:0005829">
    <property type="term" value="C:cytosol"/>
    <property type="evidence" value="ECO:0007669"/>
    <property type="project" value="TreeGrafter"/>
</dbReference>
<dbReference type="NCBIfam" id="TIGR01484">
    <property type="entry name" value="HAD-SF-IIB"/>
    <property type="match status" value="1"/>
</dbReference>
<protein>
    <submittedName>
        <fullName evidence="1">Predicted HAD-superfamily hydrolase, type III</fullName>
    </submittedName>
</protein>
<gene>
    <name evidence="1" type="ordered locus">TOL2_C11090</name>
</gene>
<dbReference type="STRING" id="651182.TOL2_C11090"/>
<dbReference type="GO" id="GO:0000287">
    <property type="term" value="F:magnesium ion binding"/>
    <property type="evidence" value="ECO:0007669"/>
    <property type="project" value="TreeGrafter"/>
</dbReference>
<sequence length="288" mass="32311">MKSVPKVKQLFVTDFDGTLLKDDKTISHEDFTTLEKLRQKKVVTAIATGRSLGSFMKALTAIGMDSEDRFLPVDYVIFSTGAGIMQFPSCKIIWQRSLSPLDVKKITRYFDHQKFDYMVHQSIPDTIRFLYKFHGSHNPDFHARLALYREYAFPLAGTDFDFGAATEVLAIIPGQADMDVIELIKKDLSEFSVIHATSPLDHQSAWIEVFHRDVSKAKAVSRLVLKLGISRENVVSVGNDYNDQDLLAWSGIGFVVENAPGTLKQQYKTVPSNNQSGMTRAARESGLV</sequence>
<organism evidence="1 2">
    <name type="scientific">Desulfobacula toluolica (strain DSM 7467 / Tol2)</name>
    <dbReference type="NCBI Taxonomy" id="651182"/>
    <lineage>
        <taxon>Bacteria</taxon>
        <taxon>Pseudomonadati</taxon>
        <taxon>Thermodesulfobacteriota</taxon>
        <taxon>Desulfobacteria</taxon>
        <taxon>Desulfobacterales</taxon>
        <taxon>Desulfobacteraceae</taxon>
        <taxon>Desulfobacula</taxon>
    </lineage>
</organism>
<dbReference type="Pfam" id="PF08282">
    <property type="entry name" value="Hydrolase_3"/>
    <property type="match status" value="1"/>
</dbReference>
<dbReference type="InterPro" id="IPR023214">
    <property type="entry name" value="HAD_sf"/>
</dbReference>
<accession>K0NHC8</accession>
<dbReference type="RefSeq" id="WP_014956620.1">
    <property type="nucleotide sequence ID" value="NC_018645.1"/>
</dbReference>
<proteinExistence type="predicted"/>
<dbReference type="Proteomes" id="UP000007347">
    <property type="component" value="Chromosome"/>
</dbReference>
<dbReference type="GO" id="GO:0016791">
    <property type="term" value="F:phosphatase activity"/>
    <property type="evidence" value="ECO:0007669"/>
    <property type="project" value="TreeGrafter"/>
</dbReference>
<dbReference type="SUPFAM" id="SSF56784">
    <property type="entry name" value="HAD-like"/>
    <property type="match status" value="1"/>
</dbReference>
<dbReference type="InterPro" id="IPR006379">
    <property type="entry name" value="HAD-SF_hydro_IIB"/>
</dbReference>
<dbReference type="HOGENOM" id="CLU_044146_1_2_7"/>
<dbReference type="EMBL" id="FO203503">
    <property type="protein sequence ID" value="CCK79273.1"/>
    <property type="molecule type" value="Genomic_DNA"/>
</dbReference>
<keyword evidence="2" id="KW-1185">Reference proteome</keyword>
<name>K0NHC8_DESTT</name>
<evidence type="ECO:0000313" key="2">
    <source>
        <dbReference type="Proteomes" id="UP000007347"/>
    </source>
</evidence>
<keyword evidence="1" id="KW-0378">Hydrolase</keyword>
<evidence type="ECO:0000313" key="1">
    <source>
        <dbReference type="EMBL" id="CCK79273.1"/>
    </source>
</evidence>
<reference evidence="1 2" key="1">
    <citation type="journal article" date="2013" name="Environ. Microbiol.">
        <title>Complete genome, catabolic sub-proteomes and key-metabolites of Desulfobacula toluolica Tol2, a marine, aromatic compound-degrading, sulfate-reducing bacterium.</title>
        <authorList>
            <person name="Wohlbrand L."/>
            <person name="Jacob J.H."/>
            <person name="Kube M."/>
            <person name="Mussmann M."/>
            <person name="Jarling R."/>
            <person name="Beck A."/>
            <person name="Amann R."/>
            <person name="Wilkes H."/>
            <person name="Reinhardt R."/>
            <person name="Rabus R."/>
        </authorList>
    </citation>
    <scope>NUCLEOTIDE SEQUENCE [LARGE SCALE GENOMIC DNA]</scope>
    <source>
        <strain evidence="2">DSM 7467 / Tol2</strain>
    </source>
</reference>
<dbReference type="Gene3D" id="3.40.50.1000">
    <property type="entry name" value="HAD superfamily/HAD-like"/>
    <property type="match status" value="1"/>
</dbReference>
<dbReference type="AlphaFoldDB" id="K0NHC8"/>
<dbReference type="InterPro" id="IPR036412">
    <property type="entry name" value="HAD-like_sf"/>
</dbReference>